<comment type="caution">
    <text evidence="2">The sequence shown here is derived from an EMBL/GenBank/DDBJ whole genome shotgun (WGS) entry which is preliminary data.</text>
</comment>
<dbReference type="PANTHER" id="PTHR48079:SF6">
    <property type="entry name" value="NAD(P)-BINDING DOMAIN-CONTAINING PROTEIN-RELATED"/>
    <property type="match status" value="1"/>
</dbReference>
<dbReference type="Proteomes" id="UP001317191">
    <property type="component" value="Unassembled WGS sequence"/>
</dbReference>
<dbReference type="PANTHER" id="PTHR48079">
    <property type="entry name" value="PROTEIN YEEZ"/>
    <property type="match status" value="1"/>
</dbReference>
<organism evidence="2 3">
    <name type="scientific">Flavobacterium luminosum</name>
    <dbReference type="NCBI Taxonomy" id="2949086"/>
    <lineage>
        <taxon>Bacteria</taxon>
        <taxon>Pseudomonadati</taxon>
        <taxon>Bacteroidota</taxon>
        <taxon>Flavobacteriia</taxon>
        <taxon>Flavobacteriales</taxon>
        <taxon>Flavobacteriaceae</taxon>
        <taxon>Flavobacterium</taxon>
    </lineage>
</organism>
<dbReference type="Gene3D" id="3.40.50.720">
    <property type="entry name" value="NAD(P)-binding Rossmann-like Domain"/>
    <property type="match status" value="1"/>
</dbReference>
<dbReference type="InterPro" id="IPR001509">
    <property type="entry name" value="Epimerase_deHydtase"/>
</dbReference>
<accession>A0ABT0TPZ9</accession>
<dbReference type="SUPFAM" id="SSF51735">
    <property type="entry name" value="NAD(P)-binding Rossmann-fold domains"/>
    <property type="match status" value="1"/>
</dbReference>
<gene>
    <name evidence="2" type="ORF">NAT50_09405</name>
</gene>
<name>A0ABT0TPZ9_9FLAO</name>
<protein>
    <submittedName>
        <fullName evidence="2">NAD-dependent epimerase/dehydratase family protein</fullName>
    </submittedName>
</protein>
<dbReference type="InterPro" id="IPR036291">
    <property type="entry name" value="NAD(P)-bd_dom_sf"/>
</dbReference>
<dbReference type="InterPro" id="IPR051783">
    <property type="entry name" value="NAD(P)-dependent_oxidoreduct"/>
</dbReference>
<dbReference type="Pfam" id="PF01370">
    <property type="entry name" value="Epimerase"/>
    <property type="match status" value="1"/>
</dbReference>
<evidence type="ECO:0000313" key="3">
    <source>
        <dbReference type="Proteomes" id="UP001317191"/>
    </source>
</evidence>
<dbReference type="EMBL" id="JAMLJM010000007">
    <property type="protein sequence ID" value="MCL9809572.1"/>
    <property type="molecule type" value="Genomic_DNA"/>
</dbReference>
<dbReference type="RefSeq" id="WP_250593024.1">
    <property type="nucleotide sequence ID" value="NZ_JAMLJM010000007.1"/>
</dbReference>
<sequence length="325" mass="37062">MILVTGATGLVGSHLVLQLLEQGQKVKALFRNEANKENVRKVFEYYQKSDLYDRIFWISGDILDIPSLEDAFQGVDYVYHCAAYISFEPKEEEKLRKTNIEGTANIVNCCIDFGVKKLCYVSSIATLGDLKEHETIITEETEWNPEIRHSDYAISKYGAEMEVWRGDQEGLEVVVVNPGVILGPLFWNTGSGEIYDRVQKGLWFYTEGGTGFVSVDDVVRAMIALMNSDSKGQRFTLVAETLTYKTLIELLAHKLKVKMPRFSAQPWMTSVAWCMDYFLGLFGKKRMLSRDMAHTLHHVEYFDTSKVKQTLGIEFQPIANYIESK</sequence>
<keyword evidence="3" id="KW-1185">Reference proteome</keyword>
<proteinExistence type="predicted"/>
<evidence type="ECO:0000313" key="2">
    <source>
        <dbReference type="EMBL" id="MCL9809572.1"/>
    </source>
</evidence>
<feature type="domain" description="NAD-dependent epimerase/dehydratase" evidence="1">
    <location>
        <begin position="2"/>
        <end position="232"/>
    </location>
</feature>
<evidence type="ECO:0000259" key="1">
    <source>
        <dbReference type="Pfam" id="PF01370"/>
    </source>
</evidence>
<reference evidence="2 3" key="1">
    <citation type="submission" date="2022-05" db="EMBL/GenBank/DDBJ databases">
        <title>Flavobacterium sp., isolated from activated sludge.</title>
        <authorList>
            <person name="Ran Q."/>
        </authorList>
    </citation>
    <scope>NUCLEOTIDE SEQUENCE [LARGE SCALE GENOMIC DNA]</scope>
    <source>
        <strain evidence="2 3">HXWNR70</strain>
    </source>
</reference>